<dbReference type="InterPro" id="IPR000577">
    <property type="entry name" value="Carb_kinase_FGGY"/>
</dbReference>
<evidence type="ECO:0000256" key="3">
    <source>
        <dbReference type="ARBA" id="ARBA00022777"/>
    </source>
</evidence>
<dbReference type="Pfam" id="PF02782">
    <property type="entry name" value="FGGY_C"/>
    <property type="match status" value="1"/>
</dbReference>
<dbReference type="CDD" id="cd07773">
    <property type="entry name" value="ASKHA_NBD_FGGY_FK"/>
    <property type="match status" value="1"/>
</dbReference>
<evidence type="ECO:0000256" key="4">
    <source>
        <dbReference type="RuleBase" id="RU003733"/>
    </source>
</evidence>
<dbReference type="InterPro" id="IPR018484">
    <property type="entry name" value="FGGY_N"/>
</dbReference>
<evidence type="ECO:0000256" key="2">
    <source>
        <dbReference type="ARBA" id="ARBA00022679"/>
    </source>
</evidence>
<keyword evidence="3 4" id="KW-0418">Kinase</keyword>
<dbReference type="PROSITE" id="PS00445">
    <property type="entry name" value="FGGY_KINASES_2"/>
    <property type="match status" value="1"/>
</dbReference>
<proteinExistence type="inferred from homology"/>
<comment type="caution">
    <text evidence="7">The sequence shown here is derived from an EMBL/GenBank/DDBJ whole genome shotgun (WGS) entry which is preliminary data.</text>
</comment>
<accession>A0A9D0ZPW2</accession>
<evidence type="ECO:0000313" key="8">
    <source>
        <dbReference type="Proteomes" id="UP000824260"/>
    </source>
</evidence>
<evidence type="ECO:0000259" key="5">
    <source>
        <dbReference type="Pfam" id="PF00370"/>
    </source>
</evidence>
<organism evidence="7 8">
    <name type="scientific">Candidatus Pullichristensenella stercorigallinarum</name>
    <dbReference type="NCBI Taxonomy" id="2840909"/>
    <lineage>
        <taxon>Bacteria</taxon>
        <taxon>Bacillati</taxon>
        <taxon>Bacillota</taxon>
        <taxon>Clostridia</taxon>
        <taxon>Candidatus Pullichristensenella</taxon>
    </lineage>
</organism>
<dbReference type="InterPro" id="IPR050406">
    <property type="entry name" value="FGGY_Carb_Kinase"/>
</dbReference>
<reference evidence="7" key="2">
    <citation type="journal article" date="2021" name="PeerJ">
        <title>Extensive microbial diversity within the chicken gut microbiome revealed by metagenomics and culture.</title>
        <authorList>
            <person name="Gilroy R."/>
            <person name="Ravi A."/>
            <person name="Getino M."/>
            <person name="Pursley I."/>
            <person name="Horton D.L."/>
            <person name="Alikhan N.F."/>
            <person name="Baker D."/>
            <person name="Gharbi K."/>
            <person name="Hall N."/>
            <person name="Watson M."/>
            <person name="Adriaenssens E.M."/>
            <person name="Foster-Nyarko E."/>
            <person name="Jarju S."/>
            <person name="Secka A."/>
            <person name="Antonio M."/>
            <person name="Oren A."/>
            <person name="Chaudhuri R.R."/>
            <person name="La Ragione R."/>
            <person name="Hildebrand F."/>
            <person name="Pallen M.J."/>
        </authorList>
    </citation>
    <scope>NUCLEOTIDE SEQUENCE</scope>
    <source>
        <strain evidence="7">ChiSjej6B24-2974</strain>
    </source>
</reference>
<dbReference type="GO" id="GO:0016301">
    <property type="term" value="F:kinase activity"/>
    <property type="evidence" value="ECO:0007669"/>
    <property type="project" value="UniProtKB-KW"/>
</dbReference>
<dbReference type="InterPro" id="IPR018483">
    <property type="entry name" value="Carb_kinase_FGGY_CS"/>
</dbReference>
<dbReference type="GO" id="GO:0016773">
    <property type="term" value="F:phosphotransferase activity, alcohol group as acceptor"/>
    <property type="evidence" value="ECO:0007669"/>
    <property type="project" value="InterPro"/>
</dbReference>
<reference evidence="7" key="1">
    <citation type="submission" date="2020-10" db="EMBL/GenBank/DDBJ databases">
        <authorList>
            <person name="Gilroy R."/>
        </authorList>
    </citation>
    <scope>NUCLEOTIDE SEQUENCE</scope>
    <source>
        <strain evidence="7">ChiSjej6B24-2974</strain>
    </source>
</reference>
<dbReference type="SUPFAM" id="SSF53067">
    <property type="entry name" value="Actin-like ATPase domain"/>
    <property type="match status" value="2"/>
</dbReference>
<dbReference type="Pfam" id="PF00370">
    <property type="entry name" value="FGGY_N"/>
    <property type="match status" value="1"/>
</dbReference>
<dbReference type="GO" id="GO:0005975">
    <property type="term" value="P:carbohydrate metabolic process"/>
    <property type="evidence" value="ECO:0007669"/>
    <property type="project" value="InterPro"/>
</dbReference>
<dbReference type="Gene3D" id="3.30.420.40">
    <property type="match status" value="2"/>
</dbReference>
<comment type="similarity">
    <text evidence="1 4">Belongs to the FGGY kinase family.</text>
</comment>
<feature type="domain" description="Carbohydrate kinase FGGY C-terminal" evidence="6">
    <location>
        <begin position="288"/>
        <end position="445"/>
    </location>
</feature>
<dbReference type="AlphaFoldDB" id="A0A9D0ZPW2"/>
<evidence type="ECO:0000259" key="6">
    <source>
        <dbReference type="Pfam" id="PF02782"/>
    </source>
</evidence>
<dbReference type="Proteomes" id="UP000824260">
    <property type="component" value="Unassembled WGS sequence"/>
</dbReference>
<dbReference type="InterPro" id="IPR018485">
    <property type="entry name" value="FGGY_C"/>
</dbReference>
<dbReference type="InterPro" id="IPR043129">
    <property type="entry name" value="ATPase_NBD"/>
</dbReference>
<gene>
    <name evidence="7" type="ORF">IAA52_09285</name>
</gene>
<protein>
    <submittedName>
        <fullName evidence="7">Uncharacterized protein</fullName>
    </submittedName>
</protein>
<feature type="domain" description="Carbohydrate kinase FGGY N-terminal" evidence="5">
    <location>
        <begin position="3"/>
        <end position="238"/>
    </location>
</feature>
<dbReference type="PIRSF" id="PIRSF000538">
    <property type="entry name" value="GlpK"/>
    <property type="match status" value="1"/>
</dbReference>
<sequence length="496" mass="54187">MISLGVDIGGTGAKCVAFDDHGAQLALSYIEYPNPPGKANLEPQVLSDSVVRVIRDCVQALPARNAVAAITVSSFGESFVPIDEHGAPLTDIIMYFANSESGEFDELVQRVGEETFMRIARILPDASYSLAKMLYTLRTAARPVWKFLPIAAYVCYRLSGAVMTDVSLACRTLLYDVERREWSRELLEASGVNLDQLPEVCPTGTAVGFLRPEIAQALGLSESVRVVIGSHDQIVNALACGVSEHGDGVDVSGTCECIEPLFAGIPEDFAFTKENFACVPYVDNAGYVTYAYNISGGAVVRWYRDQLAKHLSAQAKAEHVSIYDLLNRACPKEPTDVIVLPFLQGMGGTPDVRPDARGMFYGVSMETGLPEFYRAILEGLTFEMAYNLEKLEGFGVAPGRLYACGGGARSKVWLQIKADIWNREILPVKTEETGALGSAILGFAAVTGEKDRLALAKKFVRLGEAVRPDPEHVNAYREKFQLYKKLREFQVGSLLK</sequence>
<dbReference type="EMBL" id="DVFZ01000094">
    <property type="protein sequence ID" value="HIQ83279.1"/>
    <property type="molecule type" value="Genomic_DNA"/>
</dbReference>
<name>A0A9D0ZPW2_9FIRM</name>
<evidence type="ECO:0000313" key="7">
    <source>
        <dbReference type="EMBL" id="HIQ83279.1"/>
    </source>
</evidence>
<dbReference type="PANTHER" id="PTHR43095">
    <property type="entry name" value="SUGAR KINASE"/>
    <property type="match status" value="1"/>
</dbReference>
<dbReference type="PANTHER" id="PTHR43095:SF2">
    <property type="entry name" value="GLUCONOKINASE"/>
    <property type="match status" value="1"/>
</dbReference>
<keyword evidence="2 4" id="KW-0808">Transferase</keyword>
<evidence type="ECO:0000256" key="1">
    <source>
        <dbReference type="ARBA" id="ARBA00009156"/>
    </source>
</evidence>